<dbReference type="InterPro" id="IPR003593">
    <property type="entry name" value="AAA+_ATPase"/>
</dbReference>
<dbReference type="AlphaFoldDB" id="A0A671YQB9"/>
<feature type="domain" description="CARD" evidence="7">
    <location>
        <begin position="4"/>
        <end position="79"/>
    </location>
</feature>
<dbReference type="InterPro" id="IPR001315">
    <property type="entry name" value="CARD"/>
</dbReference>
<name>A0A671YQB9_SPAAU</name>
<dbReference type="PROSITE" id="PS50209">
    <property type="entry name" value="CARD"/>
    <property type="match status" value="1"/>
</dbReference>
<dbReference type="GO" id="GO:0045345">
    <property type="term" value="P:positive regulation of MHC class I biosynthetic process"/>
    <property type="evidence" value="ECO:0007669"/>
    <property type="project" value="TreeGrafter"/>
</dbReference>
<dbReference type="Gene3D" id="3.40.50.300">
    <property type="entry name" value="P-loop containing nucleotide triphosphate hydrolases"/>
    <property type="match status" value="1"/>
</dbReference>
<evidence type="ECO:0000259" key="8">
    <source>
        <dbReference type="PROSITE" id="PS50837"/>
    </source>
</evidence>
<dbReference type="GO" id="GO:0005737">
    <property type="term" value="C:cytoplasm"/>
    <property type="evidence" value="ECO:0007669"/>
    <property type="project" value="UniProtKB-SubCell"/>
</dbReference>
<evidence type="ECO:0000256" key="2">
    <source>
        <dbReference type="ARBA" id="ARBA00022490"/>
    </source>
</evidence>
<keyword evidence="5" id="KW-0677">Repeat</keyword>
<evidence type="ECO:0000256" key="3">
    <source>
        <dbReference type="ARBA" id="ARBA00022588"/>
    </source>
</evidence>
<evidence type="ECO:0000313" key="9">
    <source>
        <dbReference type="Ensembl" id="ENSSAUP00010065556.1"/>
    </source>
</evidence>
<dbReference type="InterPro" id="IPR027417">
    <property type="entry name" value="P-loop_NTPase"/>
</dbReference>
<sequence length="641" mass="73921">MACTTQSASEYVRSARVHLERELKNLSVIVENLYQQKFFSDEEFSEINAERNDFDKTRKILDSVTEKGEAACYKFLKIIDMTRELTLGRLSLLPEKNSAASSETQKFDLYHWISCFPFKEDTEMDTNYLQGIKNLFGEKKSEMSPSKLLELKEEILLVGKPGIGKTALSHELLKLWAERDSKKLDYMFYFDMRETSHITKDMSLEDLLFNVFSEPDECKEEVLEDIKKYSDNVTIIFDGVTDLSSSVVQRIVKSDLRYAKVIVTCRPDDEILFPEGFLRVEVKGFSEQSVRTYIAETLGEEQGNVLRNVELLTLCHVPMYALMVAACFSFQTPEDSPQPNSITEIYINIVRHCLQINSNKTTNRHLDLFTKSKSEEILSLAEAAFHATERKTVNLTEFQCADSCVLSFLKPLILKAALTETKTTYAFLHYTVQEFFAALWLLKNPDKIKDVFQQCLTEEKKHMKHLIPFMCRLLTDKSPSLIKCLIPDQQLKNTSEWFLEEMINTFSPHLCKNNEAGTQESELDVDILFLCQCLYESQSPEQCVDFLERLDYNLDLSGESLSPYSCCAVAYVVTQSKKRKIWLNLEDSELSEQGMRRLFGCLQNVQWYVLIRWSFSRCHALGIWSCFSGHFCAVFTVCQGE</sequence>
<protein>
    <recommendedName>
        <fullName evidence="11">NACHT domain-containing protein</fullName>
    </recommendedName>
</protein>
<evidence type="ECO:0000259" key="7">
    <source>
        <dbReference type="PROSITE" id="PS50209"/>
    </source>
</evidence>
<dbReference type="GO" id="GO:0045348">
    <property type="term" value="P:positive regulation of MHC class II biosynthetic process"/>
    <property type="evidence" value="ECO:0007669"/>
    <property type="project" value="TreeGrafter"/>
</dbReference>
<evidence type="ECO:0000256" key="4">
    <source>
        <dbReference type="ARBA" id="ARBA00022614"/>
    </source>
</evidence>
<keyword evidence="3" id="KW-0399">Innate immunity</keyword>
<evidence type="ECO:0000256" key="5">
    <source>
        <dbReference type="ARBA" id="ARBA00022737"/>
    </source>
</evidence>
<dbReference type="Proteomes" id="UP000472265">
    <property type="component" value="Chromosome 24"/>
</dbReference>
<evidence type="ECO:0000256" key="6">
    <source>
        <dbReference type="ARBA" id="ARBA00022859"/>
    </source>
</evidence>
<dbReference type="Gene3D" id="1.10.533.10">
    <property type="entry name" value="Death Domain, Fas"/>
    <property type="match status" value="1"/>
</dbReference>
<comment type="subcellular location">
    <subcellularLocation>
        <location evidence="1">Cytoplasm</location>
    </subcellularLocation>
</comment>
<evidence type="ECO:0000256" key="1">
    <source>
        <dbReference type="ARBA" id="ARBA00004496"/>
    </source>
</evidence>
<keyword evidence="10" id="KW-1185">Reference proteome</keyword>
<proteinExistence type="predicted"/>
<keyword evidence="6" id="KW-0391">Immunity</keyword>
<dbReference type="Ensembl" id="ENSSAUT00010068657.1">
    <property type="protein sequence ID" value="ENSSAUP00010065556.1"/>
    <property type="gene ID" value="ENSSAUG00010026217.1"/>
</dbReference>
<reference evidence="9" key="3">
    <citation type="submission" date="2025-09" db="UniProtKB">
        <authorList>
            <consortium name="Ensembl"/>
        </authorList>
    </citation>
    <scope>IDENTIFICATION</scope>
</reference>
<keyword evidence="4" id="KW-0433">Leucine-rich repeat</keyword>
<dbReference type="InterPro" id="IPR007111">
    <property type="entry name" value="NACHT_NTPase"/>
</dbReference>
<dbReference type="CDD" id="cd01671">
    <property type="entry name" value="CARD"/>
    <property type="match status" value="1"/>
</dbReference>
<dbReference type="PANTHER" id="PTHR47189">
    <property type="entry name" value="MHC CLASS II TRANSACTIVATOR"/>
    <property type="match status" value="1"/>
</dbReference>
<dbReference type="SUPFAM" id="SSF47986">
    <property type="entry name" value="DEATH domain"/>
    <property type="match status" value="1"/>
</dbReference>
<dbReference type="InParanoid" id="A0A671YQB9"/>
<dbReference type="PROSITE" id="PS50837">
    <property type="entry name" value="NACHT"/>
    <property type="match status" value="1"/>
</dbReference>
<dbReference type="GO" id="GO:0042981">
    <property type="term" value="P:regulation of apoptotic process"/>
    <property type="evidence" value="ECO:0007669"/>
    <property type="project" value="InterPro"/>
</dbReference>
<dbReference type="GO" id="GO:0045944">
    <property type="term" value="P:positive regulation of transcription by RNA polymerase II"/>
    <property type="evidence" value="ECO:0007669"/>
    <property type="project" value="TreeGrafter"/>
</dbReference>
<dbReference type="PANTHER" id="PTHR47189:SF1">
    <property type="entry name" value="MHC CLASS II TRANSACTIVATOR"/>
    <property type="match status" value="1"/>
</dbReference>
<reference evidence="9" key="1">
    <citation type="submission" date="2021-04" db="EMBL/GenBank/DDBJ databases">
        <authorList>
            <consortium name="Wellcome Sanger Institute Data Sharing"/>
        </authorList>
    </citation>
    <scope>NUCLEOTIDE SEQUENCE [LARGE SCALE GENOMIC DNA]</scope>
</reference>
<dbReference type="InterPro" id="IPR011029">
    <property type="entry name" value="DEATH-like_dom_sf"/>
</dbReference>
<dbReference type="Pfam" id="PF05729">
    <property type="entry name" value="NACHT"/>
    <property type="match status" value="1"/>
</dbReference>
<dbReference type="GO" id="GO:0045087">
    <property type="term" value="P:innate immune response"/>
    <property type="evidence" value="ECO:0007669"/>
    <property type="project" value="UniProtKB-KW"/>
</dbReference>
<dbReference type="GeneTree" id="ENSGT00940000168817"/>
<dbReference type="OMA" id="PRSCHRY"/>
<dbReference type="Pfam" id="PF00619">
    <property type="entry name" value="CARD"/>
    <property type="match status" value="1"/>
</dbReference>
<evidence type="ECO:0000313" key="10">
    <source>
        <dbReference type="Proteomes" id="UP000472265"/>
    </source>
</evidence>
<organism evidence="9 10">
    <name type="scientific">Sparus aurata</name>
    <name type="common">Gilthead sea bream</name>
    <dbReference type="NCBI Taxonomy" id="8175"/>
    <lineage>
        <taxon>Eukaryota</taxon>
        <taxon>Metazoa</taxon>
        <taxon>Chordata</taxon>
        <taxon>Craniata</taxon>
        <taxon>Vertebrata</taxon>
        <taxon>Euteleostomi</taxon>
        <taxon>Actinopterygii</taxon>
        <taxon>Neopterygii</taxon>
        <taxon>Teleostei</taxon>
        <taxon>Neoteleostei</taxon>
        <taxon>Acanthomorphata</taxon>
        <taxon>Eupercaria</taxon>
        <taxon>Spariformes</taxon>
        <taxon>Sparidae</taxon>
        <taxon>Sparus</taxon>
    </lineage>
</organism>
<dbReference type="SMART" id="SM00382">
    <property type="entry name" value="AAA"/>
    <property type="match status" value="1"/>
</dbReference>
<dbReference type="SUPFAM" id="SSF52540">
    <property type="entry name" value="P-loop containing nucleoside triphosphate hydrolases"/>
    <property type="match status" value="1"/>
</dbReference>
<accession>A0A671YQB9</accession>
<evidence type="ECO:0008006" key="11">
    <source>
        <dbReference type="Google" id="ProtNLM"/>
    </source>
</evidence>
<keyword evidence="2" id="KW-0963">Cytoplasm</keyword>
<feature type="domain" description="NACHT" evidence="8">
    <location>
        <begin position="153"/>
        <end position="245"/>
    </location>
</feature>
<reference evidence="9" key="2">
    <citation type="submission" date="2025-08" db="UniProtKB">
        <authorList>
            <consortium name="Ensembl"/>
        </authorList>
    </citation>
    <scope>IDENTIFICATION</scope>
</reference>